<feature type="compositionally biased region" description="Polar residues" evidence="1">
    <location>
        <begin position="182"/>
        <end position="226"/>
    </location>
</feature>
<dbReference type="AlphaFoldDB" id="A0AAD8UNW1"/>
<evidence type="ECO:0000313" key="2">
    <source>
        <dbReference type="EMBL" id="KAK1726813.1"/>
    </source>
</evidence>
<feature type="region of interest" description="Disordered" evidence="1">
    <location>
        <begin position="179"/>
        <end position="246"/>
    </location>
</feature>
<dbReference type="Proteomes" id="UP001244207">
    <property type="component" value="Unassembled WGS sequence"/>
</dbReference>
<accession>A0AAD8UNW1</accession>
<reference evidence="2" key="1">
    <citation type="submission" date="2021-12" db="EMBL/GenBank/DDBJ databases">
        <title>Comparative genomics, transcriptomics and evolutionary studies reveal genomic signatures of adaptation to plant cell wall in hemibiotrophic fungi.</title>
        <authorList>
            <consortium name="DOE Joint Genome Institute"/>
            <person name="Baroncelli R."/>
            <person name="Diaz J.F."/>
            <person name="Benocci T."/>
            <person name="Peng M."/>
            <person name="Battaglia E."/>
            <person name="Haridas S."/>
            <person name="Andreopoulos W."/>
            <person name="Labutti K."/>
            <person name="Pangilinan J."/>
            <person name="Floch G.L."/>
            <person name="Makela M.R."/>
            <person name="Henrissat B."/>
            <person name="Grigoriev I.V."/>
            <person name="Crouch J.A."/>
            <person name="De Vries R.P."/>
            <person name="Sukno S.A."/>
            <person name="Thon M.R."/>
        </authorList>
    </citation>
    <scope>NUCLEOTIDE SEQUENCE</scope>
    <source>
        <strain evidence="2">CBS 112980</strain>
    </source>
</reference>
<name>A0AAD8UNW1_GLOAC</name>
<sequence>MEFLNEIQIRDAFAEPKHYVFLACPRKIMLTDIAVAKCFADIIQPSNPDTFLCHWVNEEYLKHFAWKEKTVSPWEDSPKLIMLLTRLETARLGDWCQQQNVSQAPGFEAYTPRLVREFQEMAEAKYGITGGNRALYLGLGILSYEVGGDRYKWPQHFLGCPQVMGVTWTQAGCQFWRKEPPQRTQSTQMLPQESSLVPSNTGLSSAQQAQGQVISGNSQSDMTNLRNGLPSPSAALPRELNLNTHG</sequence>
<dbReference type="RefSeq" id="XP_060366868.1">
    <property type="nucleotide sequence ID" value="XM_060501845.1"/>
</dbReference>
<dbReference type="EMBL" id="JAHMHS010000029">
    <property type="protein sequence ID" value="KAK1726813.1"/>
    <property type="molecule type" value="Genomic_DNA"/>
</dbReference>
<organism evidence="2 3">
    <name type="scientific">Glomerella acutata</name>
    <name type="common">Colletotrichum acutatum</name>
    <dbReference type="NCBI Taxonomy" id="27357"/>
    <lineage>
        <taxon>Eukaryota</taxon>
        <taxon>Fungi</taxon>
        <taxon>Dikarya</taxon>
        <taxon>Ascomycota</taxon>
        <taxon>Pezizomycotina</taxon>
        <taxon>Sordariomycetes</taxon>
        <taxon>Hypocreomycetidae</taxon>
        <taxon>Glomerellales</taxon>
        <taxon>Glomerellaceae</taxon>
        <taxon>Colletotrichum</taxon>
        <taxon>Colletotrichum acutatum species complex</taxon>
    </lineage>
</organism>
<evidence type="ECO:0000313" key="3">
    <source>
        <dbReference type="Proteomes" id="UP001244207"/>
    </source>
</evidence>
<keyword evidence="3" id="KW-1185">Reference proteome</keyword>
<gene>
    <name evidence="2" type="ORF">BDZ83DRAFT_236786</name>
</gene>
<comment type="caution">
    <text evidence="2">The sequence shown here is derived from an EMBL/GenBank/DDBJ whole genome shotgun (WGS) entry which is preliminary data.</text>
</comment>
<proteinExistence type="predicted"/>
<evidence type="ECO:0000256" key="1">
    <source>
        <dbReference type="SAM" id="MobiDB-lite"/>
    </source>
</evidence>
<protein>
    <submittedName>
        <fullName evidence="2">Uncharacterized protein</fullName>
    </submittedName>
</protein>
<dbReference type="GeneID" id="85385744"/>